<dbReference type="AlphaFoldDB" id="A0AAV2F8E0"/>
<evidence type="ECO:0000313" key="2">
    <source>
        <dbReference type="EMBL" id="CAL1393955.1"/>
    </source>
</evidence>
<reference evidence="2 3" key="1">
    <citation type="submission" date="2024-04" db="EMBL/GenBank/DDBJ databases">
        <authorList>
            <person name="Fracassetti M."/>
        </authorList>
    </citation>
    <scope>NUCLEOTIDE SEQUENCE [LARGE SCALE GENOMIC DNA]</scope>
</reference>
<sequence>MAGFKASQAAAEPGETQGSWFSSSSSSSGSCGRGDSKKVMKSEVDGIQKSSSMREAERAERILNVVFWGPHLV</sequence>
<proteinExistence type="predicted"/>
<feature type="region of interest" description="Disordered" evidence="1">
    <location>
        <begin position="1"/>
        <end position="55"/>
    </location>
</feature>
<dbReference type="EMBL" id="OZ034819">
    <property type="protein sequence ID" value="CAL1393955.1"/>
    <property type="molecule type" value="Genomic_DNA"/>
</dbReference>
<gene>
    <name evidence="2" type="ORF">LTRI10_LOCUS34488</name>
</gene>
<dbReference type="PROSITE" id="PS51257">
    <property type="entry name" value="PROKAR_LIPOPROTEIN"/>
    <property type="match status" value="1"/>
</dbReference>
<feature type="compositionally biased region" description="Low complexity" evidence="1">
    <location>
        <begin position="18"/>
        <end position="30"/>
    </location>
</feature>
<feature type="compositionally biased region" description="Basic and acidic residues" evidence="1">
    <location>
        <begin position="34"/>
        <end position="55"/>
    </location>
</feature>
<organism evidence="2 3">
    <name type="scientific">Linum trigynum</name>
    <dbReference type="NCBI Taxonomy" id="586398"/>
    <lineage>
        <taxon>Eukaryota</taxon>
        <taxon>Viridiplantae</taxon>
        <taxon>Streptophyta</taxon>
        <taxon>Embryophyta</taxon>
        <taxon>Tracheophyta</taxon>
        <taxon>Spermatophyta</taxon>
        <taxon>Magnoliopsida</taxon>
        <taxon>eudicotyledons</taxon>
        <taxon>Gunneridae</taxon>
        <taxon>Pentapetalae</taxon>
        <taxon>rosids</taxon>
        <taxon>fabids</taxon>
        <taxon>Malpighiales</taxon>
        <taxon>Linaceae</taxon>
        <taxon>Linum</taxon>
    </lineage>
</organism>
<dbReference type="Proteomes" id="UP001497516">
    <property type="component" value="Chromosome 6"/>
</dbReference>
<protein>
    <submittedName>
        <fullName evidence="2">Uncharacterized protein</fullName>
    </submittedName>
</protein>
<evidence type="ECO:0000256" key="1">
    <source>
        <dbReference type="SAM" id="MobiDB-lite"/>
    </source>
</evidence>
<keyword evidence="3" id="KW-1185">Reference proteome</keyword>
<accession>A0AAV2F8E0</accession>
<evidence type="ECO:0000313" key="3">
    <source>
        <dbReference type="Proteomes" id="UP001497516"/>
    </source>
</evidence>
<name>A0AAV2F8E0_9ROSI</name>